<evidence type="ECO:0000313" key="1">
    <source>
        <dbReference type="EMBL" id="CAG8617920.1"/>
    </source>
</evidence>
<dbReference type="EMBL" id="CAJVPK010002746">
    <property type="protein sequence ID" value="CAG8617920.1"/>
    <property type="molecule type" value="Genomic_DNA"/>
</dbReference>
<evidence type="ECO:0000313" key="2">
    <source>
        <dbReference type="Proteomes" id="UP000789706"/>
    </source>
</evidence>
<feature type="non-terminal residue" evidence="1">
    <location>
        <position position="94"/>
    </location>
</feature>
<sequence>KIEDAEFDNLGRITKAQQIKNVNIQKLGNWENKFDDENDQIFLSTEWNSDFNLGGREIHPADDDTEKWNLNTLFELSLKSPAFLESDEIFTNAY</sequence>
<name>A0A9N9GN61_9GLOM</name>
<dbReference type="Proteomes" id="UP000789706">
    <property type="component" value="Unassembled WGS sequence"/>
</dbReference>
<dbReference type="OrthoDB" id="2438994at2759"/>
<keyword evidence="2" id="KW-1185">Reference proteome</keyword>
<accession>A0A9N9GN61</accession>
<comment type="caution">
    <text evidence="1">The sequence shown here is derived from an EMBL/GenBank/DDBJ whole genome shotgun (WGS) entry which is preliminary data.</text>
</comment>
<protein>
    <submittedName>
        <fullName evidence="1">1351_t:CDS:1</fullName>
    </submittedName>
</protein>
<organism evidence="1 2">
    <name type="scientific">Diversispora eburnea</name>
    <dbReference type="NCBI Taxonomy" id="1213867"/>
    <lineage>
        <taxon>Eukaryota</taxon>
        <taxon>Fungi</taxon>
        <taxon>Fungi incertae sedis</taxon>
        <taxon>Mucoromycota</taxon>
        <taxon>Glomeromycotina</taxon>
        <taxon>Glomeromycetes</taxon>
        <taxon>Diversisporales</taxon>
        <taxon>Diversisporaceae</taxon>
        <taxon>Diversispora</taxon>
    </lineage>
</organism>
<gene>
    <name evidence="1" type="ORF">DEBURN_LOCUS10249</name>
</gene>
<dbReference type="AlphaFoldDB" id="A0A9N9GN61"/>
<proteinExistence type="predicted"/>
<reference evidence="1" key="1">
    <citation type="submission" date="2021-06" db="EMBL/GenBank/DDBJ databases">
        <authorList>
            <person name="Kallberg Y."/>
            <person name="Tangrot J."/>
            <person name="Rosling A."/>
        </authorList>
    </citation>
    <scope>NUCLEOTIDE SEQUENCE</scope>
    <source>
        <strain evidence="1">AZ414A</strain>
    </source>
</reference>